<dbReference type="RefSeq" id="WP_204662546.1">
    <property type="nucleotide sequence ID" value="NZ_JAFBDT010000004.1"/>
</dbReference>
<dbReference type="EMBL" id="JAFBDT010000004">
    <property type="protein sequence ID" value="MBM7561245.1"/>
    <property type="molecule type" value="Genomic_DNA"/>
</dbReference>
<gene>
    <name evidence="2" type="ORF">JOC49_000765</name>
</gene>
<keyword evidence="1" id="KW-0472">Membrane</keyword>
<comment type="caution">
    <text evidence="2">The sequence shown here is derived from an EMBL/GenBank/DDBJ whole genome shotgun (WGS) entry which is preliminary data.</text>
</comment>
<name>A0ABS2MPC0_9FIRM</name>
<evidence type="ECO:0000313" key="3">
    <source>
        <dbReference type="Proteomes" id="UP000767854"/>
    </source>
</evidence>
<protein>
    <recommendedName>
        <fullName evidence="4">Regulatory protein YycH domain-containing protein</fullName>
    </recommendedName>
</protein>
<organism evidence="2 3">
    <name type="scientific">Fusibacter tunisiensis</name>
    <dbReference type="NCBI Taxonomy" id="1008308"/>
    <lineage>
        <taxon>Bacteria</taxon>
        <taxon>Bacillati</taxon>
        <taxon>Bacillota</taxon>
        <taxon>Clostridia</taxon>
        <taxon>Eubacteriales</taxon>
        <taxon>Eubacteriales Family XII. Incertae Sedis</taxon>
        <taxon>Fusibacter</taxon>
    </lineage>
</organism>
<evidence type="ECO:0000313" key="2">
    <source>
        <dbReference type="EMBL" id="MBM7561245.1"/>
    </source>
</evidence>
<reference evidence="2 3" key="1">
    <citation type="submission" date="2021-01" db="EMBL/GenBank/DDBJ databases">
        <title>Genomic Encyclopedia of Type Strains, Phase IV (KMG-IV): sequencing the most valuable type-strain genomes for metagenomic binning, comparative biology and taxonomic classification.</title>
        <authorList>
            <person name="Goeker M."/>
        </authorList>
    </citation>
    <scope>NUCLEOTIDE SEQUENCE [LARGE SCALE GENOMIC DNA]</scope>
    <source>
        <strain evidence="2 3">DSM 24436</strain>
    </source>
</reference>
<feature type="transmembrane region" description="Helical" evidence="1">
    <location>
        <begin position="12"/>
        <end position="29"/>
    </location>
</feature>
<dbReference type="Proteomes" id="UP000767854">
    <property type="component" value="Unassembled WGS sequence"/>
</dbReference>
<accession>A0ABS2MPC0</accession>
<sequence length="480" mass="55426">MGFSKEKIKSMVIIGLFFITLILTQWVMYDGLFAGNIDTSDVEVKSTQLSKYINPQSYQISFGGLSYTRVYDTRVQNEIWQSVHPVLRDVFMNYKTLEAVESFEYIQYFKDQSILLEMPIDLTIQQFCEVYGLEVPPLDVSDIYLTEFILNNRNRQLVLVYDGVTETYYKLDYGTIAFDLSEVIEKVEQSDFIEYRKISDRYSLSSTVDESYNQDNYQLIPFQYGKVVPMIRIQNEIVFVDQEPATGFGDISRTVFGNRMDFVKKLKDVSGSTIYMYGYGEKILTLSPSGPIVFQKEVENASEIQLTFIEAFHIAAGKLERFGYSPEHIFLTDYQLTDDVHTFAFNYKIGDYAVAIENSGGNPIQITVSGDQVTRVYKDLKKFVVQLGNTGVDRLYAIDECIENNYLEVSLYYLQDNNIYDSALENMAYYFPIRSAIEHVELVYTKVNVMDVMTPAWHVEISGRVYVFNAYTGTLIKTYR</sequence>
<keyword evidence="1" id="KW-1133">Transmembrane helix</keyword>
<keyword evidence="3" id="KW-1185">Reference proteome</keyword>
<proteinExistence type="predicted"/>
<evidence type="ECO:0000256" key="1">
    <source>
        <dbReference type="SAM" id="Phobius"/>
    </source>
</evidence>
<evidence type="ECO:0008006" key="4">
    <source>
        <dbReference type="Google" id="ProtNLM"/>
    </source>
</evidence>
<keyword evidence="1" id="KW-0812">Transmembrane</keyword>